<name>A0A6G0TV14_APHGL</name>
<dbReference type="InterPro" id="IPR001129">
    <property type="entry name" value="Membr-assoc_MAPEG"/>
</dbReference>
<feature type="transmembrane region" description="Helical" evidence="17">
    <location>
        <begin position="37"/>
        <end position="57"/>
    </location>
</feature>
<keyword evidence="11" id="KW-0007">Acetylation</keyword>
<feature type="transmembrane region" description="Helical" evidence="17">
    <location>
        <begin position="185"/>
        <end position="201"/>
    </location>
</feature>
<dbReference type="AlphaFoldDB" id="A0A6G0TV14"/>
<dbReference type="GO" id="GO:0005789">
    <property type="term" value="C:endoplasmic reticulum membrane"/>
    <property type="evidence" value="ECO:0007669"/>
    <property type="project" value="UniProtKB-SubCell"/>
</dbReference>
<dbReference type="Proteomes" id="UP000475862">
    <property type="component" value="Unassembled WGS sequence"/>
</dbReference>
<evidence type="ECO:0000256" key="3">
    <source>
        <dbReference type="ARBA" id="ARBA00004477"/>
    </source>
</evidence>
<reference evidence="18 19" key="1">
    <citation type="submission" date="2019-08" db="EMBL/GenBank/DDBJ databases">
        <title>The genome of the soybean aphid Biotype 1, its phylome, world population structure and adaptation to the North American continent.</title>
        <authorList>
            <person name="Giordano R."/>
            <person name="Donthu R.K."/>
            <person name="Hernandez A.G."/>
            <person name="Wright C.L."/>
            <person name="Zimin A.V."/>
        </authorList>
    </citation>
    <scope>NUCLEOTIDE SEQUENCE [LARGE SCALE GENOMIC DNA]</scope>
    <source>
        <tissue evidence="18">Whole aphids</tissue>
    </source>
</reference>
<dbReference type="EMBL" id="VYZN01000015">
    <property type="protein sequence ID" value="KAE9538897.1"/>
    <property type="molecule type" value="Genomic_DNA"/>
</dbReference>
<dbReference type="GO" id="GO:0004364">
    <property type="term" value="F:glutathione transferase activity"/>
    <property type="evidence" value="ECO:0007669"/>
    <property type="project" value="UniProtKB-EC"/>
</dbReference>
<dbReference type="EC" id="2.5.1.18" evidence="5"/>
<keyword evidence="8" id="KW-1000">Mitochondrion outer membrane</keyword>
<evidence type="ECO:0000256" key="12">
    <source>
        <dbReference type="ARBA" id="ARBA00023128"/>
    </source>
</evidence>
<evidence type="ECO:0000256" key="17">
    <source>
        <dbReference type="SAM" id="Phobius"/>
    </source>
</evidence>
<comment type="similarity">
    <text evidence="4">Belongs to the MAPEG family.</text>
</comment>
<evidence type="ECO:0000313" key="18">
    <source>
        <dbReference type="EMBL" id="KAE9538897.1"/>
    </source>
</evidence>
<dbReference type="GO" id="GO:0005741">
    <property type="term" value="C:mitochondrial outer membrane"/>
    <property type="evidence" value="ECO:0007669"/>
    <property type="project" value="UniProtKB-SubCell"/>
</dbReference>
<evidence type="ECO:0000256" key="8">
    <source>
        <dbReference type="ARBA" id="ARBA00022787"/>
    </source>
</evidence>
<dbReference type="PANTHER" id="PTHR10689:SF6">
    <property type="entry name" value="MICROSOMAL GLUTATHIONE S-TRANSFERASE 1"/>
    <property type="match status" value="1"/>
</dbReference>
<sequence>MPYIILTIRSAAIYYCKMLENSTMGLLMISNPVFECYAFYSCILILKMIVMSFLTVLQRFRKKIFISPEDTAISKGGGEVKYDDPDIERVRRAHLNDLENIPIFLITGLLLVASNPPEIIANNLFRIYTFVRIMHTIAYAVIILPQPTRAIFFIAVIKSCIILSSRTSDIILSVRSVNSDVPVKLNFPIVVFWLFAIYWVIDIFKYFLSYSGAGSVFDTRSRLNKRTGGFGSEKNTSALSMSTTSFLK</sequence>
<evidence type="ECO:0000256" key="11">
    <source>
        <dbReference type="ARBA" id="ARBA00022990"/>
    </source>
</evidence>
<evidence type="ECO:0000256" key="14">
    <source>
        <dbReference type="ARBA" id="ARBA00038540"/>
    </source>
</evidence>
<dbReference type="Pfam" id="PF01124">
    <property type="entry name" value="MAPEG"/>
    <property type="match status" value="1"/>
</dbReference>
<evidence type="ECO:0000256" key="7">
    <source>
        <dbReference type="ARBA" id="ARBA00022692"/>
    </source>
</evidence>
<evidence type="ECO:0000256" key="6">
    <source>
        <dbReference type="ARBA" id="ARBA00022679"/>
    </source>
</evidence>
<organism evidence="18 19">
    <name type="scientific">Aphis glycines</name>
    <name type="common">Soybean aphid</name>
    <dbReference type="NCBI Taxonomy" id="307491"/>
    <lineage>
        <taxon>Eukaryota</taxon>
        <taxon>Metazoa</taxon>
        <taxon>Ecdysozoa</taxon>
        <taxon>Arthropoda</taxon>
        <taxon>Hexapoda</taxon>
        <taxon>Insecta</taxon>
        <taxon>Pterygota</taxon>
        <taxon>Neoptera</taxon>
        <taxon>Paraneoptera</taxon>
        <taxon>Hemiptera</taxon>
        <taxon>Sternorrhyncha</taxon>
        <taxon>Aphidomorpha</taxon>
        <taxon>Aphidoidea</taxon>
        <taxon>Aphididae</taxon>
        <taxon>Aphidini</taxon>
        <taxon>Aphis</taxon>
        <taxon>Aphis</taxon>
    </lineage>
</organism>
<accession>A0A6G0TV14</accession>
<dbReference type="FunFam" id="1.20.120.550:FF:000002">
    <property type="entry name" value="Microsomal glutathione S-transferase 1"/>
    <property type="match status" value="1"/>
</dbReference>
<comment type="catalytic activity">
    <reaction evidence="16">
        <text>RX + glutathione = an S-substituted glutathione + a halide anion + H(+)</text>
        <dbReference type="Rhea" id="RHEA:16437"/>
        <dbReference type="ChEBI" id="CHEBI:15378"/>
        <dbReference type="ChEBI" id="CHEBI:16042"/>
        <dbReference type="ChEBI" id="CHEBI:17792"/>
        <dbReference type="ChEBI" id="CHEBI:57925"/>
        <dbReference type="ChEBI" id="CHEBI:90779"/>
        <dbReference type="EC" id="2.5.1.18"/>
    </reaction>
    <physiologicalReaction direction="left-to-right" evidence="16">
        <dbReference type="Rhea" id="RHEA:16438"/>
    </physiologicalReaction>
</comment>
<comment type="function">
    <text evidence="1">Conjugation of reduced glutathione to a wide number of exogenous and endogenous hydrophobic electrophiles.</text>
</comment>
<keyword evidence="9" id="KW-0256">Endoplasmic reticulum</keyword>
<keyword evidence="7 17" id="KW-0812">Transmembrane</keyword>
<evidence type="ECO:0000256" key="4">
    <source>
        <dbReference type="ARBA" id="ARBA00010459"/>
    </source>
</evidence>
<proteinExistence type="inferred from homology"/>
<evidence type="ECO:0000256" key="10">
    <source>
        <dbReference type="ARBA" id="ARBA00022989"/>
    </source>
</evidence>
<protein>
    <recommendedName>
        <fullName evidence="15">Microsomal glutathione S-transferase 1</fullName>
        <ecNumber evidence="5">2.5.1.18</ecNumber>
    </recommendedName>
</protein>
<dbReference type="InterPro" id="IPR023352">
    <property type="entry name" value="MAPEG-like_dom_sf"/>
</dbReference>
<comment type="subunit">
    <text evidence="14">Homotrimer; The trimer binds only one molecule of glutathione.</text>
</comment>
<evidence type="ECO:0000256" key="13">
    <source>
        <dbReference type="ARBA" id="ARBA00023136"/>
    </source>
</evidence>
<dbReference type="SUPFAM" id="SSF161084">
    <property type="entry name" value="MAPEG domain-like"/>
    <property type="match status" value="1"/>
</dbReference>
<evidence type="ECO:0000256" key="16">
    <source>
        <dbReference type="ARBA" id="ARBA00049385"/>
    </source>
</evidence>
<comment type="subcellular location">
    <subcellularLocation>
        <location evidence="3">Endoplasmic reticulum membrane</location>
        <topology evidence="3">Multi-pass membrane protein</topology>
    </subcellularLocation>
    <subcellularLocation>
        <location evidence="2">Mitochondrion outer membrane</location>
    </subcellularLocation>
</comment>
<evidence type="ECO:0000313" key="19">
    <source>
        <dbReference type="Proteomes" id="UP000475862"/>
    </source>
</evidence>
<keyword evidence="10 17" id="KW-1133">Transmembrane helix</keyword>
<keyword evidence="6" id="KW-0808">Transferase</keyword>
<gene>
    <name evidence="18" type="ORF">AGLY_005479</name>
</gene>
<evidence type="ECO:0000256" key="2">
    <source>
        <dbReference type="ARBA" id="ARBA00004294"/>
    </source>
</evidence>
<evidence type="ECO:0000256" key="9">
    <source>
        <dbReference type="ARBA" id="ARBA00022824"/>
    </source>
</evidence>
<keyword evidence="19" id="KW-1185">Reference proteome</keyword>
<dbReference type="InterPro" id="IPR040162">
    <property type="entry name" value="MGST1-like"/>
</dbReference>
<comment type="caution">
    <text evidence="18">The sequence shown here is derived from an EMBL/GenBank/DDBJ whole genome shotgun (WGS) entry which is preliminary data.</text>
</comment>
<keyword evidence="12" id="KW-0496">Mitochondrion</keyword>
<evidence type="ECO:0000256" key="5">
    <source>
        <dbReference type="ARBA" id="ARBA00012452"/>
    </source>
</evidence>
<evidence type="ECO:0000256" key="15">
    <source>
        <dbReference type="ARBA" id="ARBA00039397"/>
    </source>
</evidence>
<keyword evidence="13 17" id="KW-0472">Membrane</keyword>
<dbReference type="OrthoDB" id="193139at2759"/>
<dbReference type="PANTHER" id="PTHR10689">
    <property type="entry name" value="MICROSOMAL GLUTATHIONE S-TRANSFERASE 1"/>
    <property type="match status" value="1"/>
</dbReference>
<dbReference type="Gene3D" id="1.20.120.550">
    <property type="entry name" value="Membrane associated eicosanoid/glutathione metabolism-like domain"/>
    <property type="match status" value="1"/>
</dbReference>
<evidence type="ECO:0000256" key="1">
    <source>
        <dbReference type="ARBA" id="ARBA00003701"/>
    </source>
</evidence>